<dbReference type="GO" id="GO:0009062">
    <property type="term" value="P:fatty acid catabolic process"/>
    <property type="evidence" value="ECO:0007669"/>
    <property type="project" value="TreeGrafter"/>
</dbReference>
<dbReference type="GO" id="GO:0004040">
    <property type="term" value="F:amidase activity"/>
    <property type="evidence" value="ECO:0007669"/>
    <property type="project" value="UniProtKB-EC"/>
</dbReference>
<sequence length="564" mass="61361">MGSSAQREANISSKRSAREKALASAFVYDAETHAQFLKATATEIVERIGAREWTASQVLEAYIARVVVAQGKTNCVTEVLFEDARKQANELDKEFESTGKLRGPLHGIPMSFKDQYEITGYDATIGFTHWANKPCTKNAFVVAQCRKAGAVIIVKTNVPQTMFAFECSNALWGRTTNPWGDKFTCGGSSGGEAALLAMDGSALGVGSDIGGSLRIPTSYCGIYALKPSADRVSGNGARGCNPGYEAIRVAYGPMGRSVKDCELFCRTIFGEQDPSHQNIPIPYRPAELPSKLKFGYYFSDQMVRSSPANVRAIQKTVDALRLQGHECIEFLPSLSKEAMNTFVGLATADGYKKMLSTLESDPKESSLFLSTLGPKLPGFVRSLIGWIAQTFLGDSVFSELFSEARSKSVTEFIEFADRRNRVNQAWYREVWDQYDFDGIIAPVQALPTIPHGACAVLSPLAASTILYNVIDSPVGIIPVTRVDATTDKVSSDFVPGATGGSTIFEKRMYVGPEAVYDPKAMEGIPVGVQIVGRKWDDEKVLAMMRVVDDALGPRGFGPGSWKQD</sequence>
<evidence type="ECO:0000313" key="9">
    <source>
        <dbReference type="Proteomes" id="UP000053820"/>
    </source>
</evidence>
<dbReference type="HOGENOM" id="CLU_009600_9_3_1"/>
<evidence type="ECO:0000256" key="1">
    <source>
        <dbReference type="ARBA" id="ARBA00001311"/>
    </source>
</evidence>
<dbReference type="InterPro" id="IPR036928">
    <property type="entry name" value="AS_sf"/>
</dbReference>
<dbReference type="OrthoDB" id="6428749at2759"/>
<evidence type="ECO:0000313" key="8">
    <source>
        <dbReference type="EMBL" id="KIJ62913.1"/>
    </source>
</evidence>
<feature type="binding site" evidence="6">
    <location>
        <begin position="209"/>
        <end position="212"/>
    </location>
    <ligand>
        <name>substrate</name>
    </ligand>
</feature>
<gene>
    <name evidence="8" type="ORF">HYDPIDRAFT_182577</name>
</gene>
<evidence type="ECO:0000256" key="3">
    <source>
        <dbReference type="ARBA" id="ARBA00012922"/>
    </source>
</evidence>
<name>A0A0C9W733_9AGAM</name>
<feature type="active site" description="Charge relay system" evidence="5">
    <location>
        <position position="188"/>
    </location>
</feature>
<dbReference type="Pfam" id="PF01425">
    <property type="entry name" value="Amidase"/>
    <property type="match status" value="1"/>
</dbReference>
<organism evidence="8 9">
    <name type="scientific">Hydnomerulius pinastri MD-312</name>
    <dbReference type="NCBI Taxonomy" id="994086"/>
    <lineage>
        <taxon>Eukaryota</taxon>
        <taxon>Fungi</taxon>
        <taxon>Dikarya</taxon>
        <taxon>Basidiomycota</taxon>
        <taxon>Agaricomycotina</taxon>
        <taxon>Agaricomycetes</taxon>
        <taxon>Agaricomycetidae</taxon>
        <taxon>Boletales</taxon>
        <taxon>Boletales incertae sedis</taxon>
        <taxon>Leucogyrophana</taxon>
    </lineage>
</organism>
<dbReference type="EMBL" id="KN839853">
    <property type="protein sequence ID" value="KIJ62913.1"/>
    <property type="molecule type" value="Genomic_DNA"/>
</dbReference>
<feature type="domain" description="Amidase" evidence="7">
    <location>
        <begin position="58"/>
        <end position="541"/>
    </location>
</feature>
<proteinExistence type="inferred from homology"/>
<feature type="active site" description="Acyl-ester intermediate" evidence="5">
    <location>
        <position position="212"/>
    </location>
</feature>
<accession>A0A0C9W733</accession>
<dbReference type="AlphaFoldDB" id="A0A0C9W733"/>
<feature type="active site" description="Charge relay system" evidence="5">
    <location>
        <position position="113"/>
    </location>
</feature>
<evidence type="ECO:0000256" key="6">
    <source>
        <dbReference type="PIRSR" id="PIRSR001221-2"/>
    </source>
</evidence>
<dbReference type="PIRSF" id="PIRSF001221">
    <property type="entry name" value="Amidase_fungi"/>
    <property type="match status" value="1"/>
</dbReference>
<dbReference type="GO" id="GO:0017064">
    <property type="term" value="F:fatty acid amide hydrolase activity"/>
    <property type="evidence" value="ECO:0007669"/>
    <property type="project" value="TreeGrafter"/>
</dbReference>
<evidence type="ECO:0000256" key="5">
    <source>
        <dbReference type="PIRSR" id="PIRSR001221-1"/>
    </source>
</evidence>
<dbReference type="SUPFAM" id="SSF75304">
    <property type="entry name" value="Amidase signature (AS) enzymes"/>
    <property type="match status" value="1"/>
</dbReference>
<keyword evidence="9" id="KW-1185">Reference proteome</keyword>
<dbReference type="Gene3D" id="3.90.1300.10">
    <property type="entry name" value="Amidase signature (AS) domain"/>
    <property type="match status" value="1"/>
</dbReference>
<evidence type="ECO:0000259" key="7">
    <source>
        <dbReference type="Pfam" id="PF01425"/>
    </source>
</evidence>
<dbReference type="FunFam" id="3.90.1300.10:FF:000003">
    <property type="entry name" value="Amidase signature enzyme"/>
    <property type="match status" value="1"/>
</dbReference>
<dbReference type="InterPro" id="IPR023631">
    <property type="entry name" value="Amidase_dom"/>
</dbReference>
<comment type="catalytic activity">
    <reaction evidence="1">
        <text>a monocarboxylic acid amide + H2O = a monocarboxylate + NH4(+)</text>
        <dbReference type="Rhea" id="RHEA:12020"/>
        <dbReference type="ChEBI" id="CHEBI:15377"/>
        <dbReference type="ChEBI" id="CHEBI:28938"/>
        <dbReference type="ChEBI" id="CHEBI:35757"/>
        <dbReference type="ChEBI" id="CHEBI:83628"/>
        <dbReference type="EC" id="3.5.1.4"/>
    </reaction>
</comment>
<feature type="binding site" evidence="6">
    <location>
        <position position="162"/>
    </location>
    <ligand>
        <name>substrate</name>
    </ligand>
</feature>
<dbReference type="PANTHER" id="PTHR45847:SF6">
    <property type="entry name" value="FATTY ACID AMIDE HYDROLASE"/>
    <property type="match status" value="1"/>
</dbReference>
<keyword evidence="4" id="KW-0378">Hydrolase</keyword>
<evidence type="ECO:0000256" key="4">
    <source>
        <dbReference type="ARBA" id="ARBA00022801"/>
    </source>
</evidence>
<dbReference type="PANTHER" id="PTHR45847">
    <property type="entry name" value="FATTY ACID AMIDE HYDROLASE"/>
    <property type="match status" value="1"/>
</dbReference>
<protein>
    <recommendedName>
        <fullName evidence="3">amidase</fullName>
        <ecNumber evidence="3">3.5.1.4</ecNumber>
    </recommendedName>
</protein>
<dbReference type="InterPro" id="IPR020556">
    <property type="entry name" value="Amidase_CS"/>
</dbReference>
<evidence type="ECO:0000256" key="2">
    <source>
        <dbReference type="ARBA" id="ARBA00009199"/>
    </source>
</evidence>
<dbReference type="EC" id="3.5.1.4" evidence="3"/>
<dbReference type="InterPro" id="IPR052096">
    <property type="entry name" value="Endocannabinoid_amidase"/>
</dbReference>
<feature type="binding site" evidence="6">
    <location>
        <position position="188"/>
    </location>
    <ligand>
        <name>substrate</name>
    </ligand>
</feature>
<dbReference type="Proteomes" id="UP000053820">
    <property type="component" value="Unassembled WGS sequence"/>
</dbReference>
<reference evidence="8 9" key="1">
    <citation type="submission" date="2014-04" db="EMBL/GenBank/DDBJ databases">
        <title>Evolutionary Origins and Diversification of the Mycorrhizal Mutualists.</title>
        <authorList>
            <consortium name="DOE Joint Genome Institute"/>
            <consortium name="Mycorrhizal Genomics Consortium"/>
            <person name="Kohler A."/>
            <person name="Kuo A."/>
            <person name="Nagy L.G."/>
            <person name="Floudas D."/>
            <person name="Copeland A."/>
            <person name="Barry K.W."/>
            <person name="Cichocki N."/>
            <person name="Veneault-Fourrey C."/>
            <person name="LaButti K."/>
            <person name="Lindquist E.A."/>
            <person name="Lipzen A."/>
            <person name="Lundell T."/>
            <person name="Morin E."/>
            <person name="Murat C."/>
            <person name="Riley R."/>
            <person name="Ohm R."/>
            <person name="Sun H."/>
            <person name="Tunlid A."/>
            <person name="Henrissat B."/>
            <person name="Grigoriev I.V."/>
            <person name="Hibbett D.S."/>
            <person name="Martin F."/>
        </authorList>
    </citation>
    <scope>NUCLEOTIDE SEQUENCE [LARGE SCALE GENOMIC DNA]</scope>
    <source>
        <strain evidence="8 9">MD-312</strain>
    </source>
</reference>
<dbReference type="PROSITE" id="PS00571">
    <property type="entry name" value="AMIDASES"/>
    <property type="match status" value="1"/>
</dbReference>
<comment type="similarity">
    <text evidence="2">Belongs to the amidase family.</text>
</comment>